<reference evidence="1" key="2">
    <citation type="submission" date="2025-09" db="UniProtKB">
        <authorList>
            <consortium name="EnsemblPlants"/>
        </authorList>
    </citation>
    <scope>IDENTIFICATION</scope>
</reference>
<evidence type="ECO:0000313" key="1">
    <source>
        <dbReference type="EnsemblPlants" id="AVESA.00010b.r2.4DG0783950.1.CDS.1"/>
    </source>
</evidence>
<proteinExistence type="predicted"/>
<dbReference type="EnsemblPlants" id="AVESA.00010b.r2.4DG0783950.1">
    <property type="protein sequence ID" value="AVESA.00010b.r2.4DG0783950.1.CDS.1"/>
    <property type="gene ID" value="AVESA.00010b.r2.4DG0783950"/>
</dbReference>
<name>A0ACD5XEX1_AVESA</name>
<protein>
    <submittedName>
        <fullName evidence="1">Uncharacterized protein</fullName>
    </submittedName>
</protein>
<reference evidence="1" key="1">
    <citation type="submission" date="2021-05" db="EMBL/GenBank/DDBJ databases">
        <authorList>
            <person name="Scholz U."/>
            <person name="Mascher M."/>
            <person name="Fiebig A."/>
        </authorList>
    </citation>
    <scope>NUCLEOTIDE SEQUENCE [LARGE SCALE GENOMIC DNA]</scope>
</reference>
<evidence type="ECO:0000313" key="2">
    <source>
        <dbReference type="Proteomes" id="UP001732700"/>
    </source>
</evidence>
<accession>A0ACD5XEX1</accession>
<keyword evidence="2" id="KW-1185">Reference proteome</keyword>
<organism evidence="1 2">
    <name type="scientific">Avena sativa</name>
    <name type="common">Oat</name>
    <dbReference type="NCBI Taxonomy" id="4498"/>
    <lineage>
        <taxon>Eukaryota</taxon>
        <taxon>Viridiplantae</taxon>
        <taxon>Streptophyta</taxon>
        <taxon>Embryophyta</taxon>
        <taxon>Tracheophyta</taxon>
        <taxon>Spermatophyta</taxon>
        <taxon>Magnoliopsida</taxon>
        <taxon>Liliopsida</taxon>
        <taxon>Poales</taxon>
        <taxon>Poaceae</taxon>
        <taxon>BOP clade</taxon>
        <taxon>Pooideae</taxon>
        <taxon>Poodae</taxon>
        <taxon>Poeae</taxon>
        <taxon>Poeae Chloroplast Group 1 (Aveneae type)</taxon>
        <taxon>Aveninae</taxon>
        <taxon>Avena</taxon>
    </lineage>
</organism>
<sequence length="375" mass="38805">MDVVVEPASPPPESGRSSPSPTASPEFEFWMVGRNPGSFPSPALLTADELFSDGIVLPLHTLQAPFPNADEDEQAEEDAEDDVKESSEAAEGEFAAQPLAESCTLPAPDLPAVTFKWKDIFKTAGEHKDRNSSKKAERRVSSVSGNSELININIWPFSRSRSAGHSAAGAGAVGKAKASNPSASNTSAVAAASAPASSAAPAGRKVSSAPCSRSNSRGETSGPAAALPTVAIAVAAEKAAATSMLRRWVPGGQGRTGLGGSGIRLGRASPVWQLRRNKLQQQQAAAEQKQKDGAKTNNKSVPDDDVATSQADAPAAEEEEDKEDAPASASAASSVSAPTAPCRNNAACSEADGEECNPPHGLFGLRRTFFSKKVY</sequence>
<dbReference type="Proteomes" id="UP001732700">
    <property type="component" value="Chromosome 4D"/>
</dbReference>